<keyword evidence="8" id="KW-0560">Oxidoreductase</keyword>
<organism evidence="8 9">
    <name type="scientific">Sphingomonas leidyi</name>
    <dbReference type="NCBI Taxonomy" id="68569"/>
    <lineage>
        <taxon>Bacteria</taxon>
        <taxon>Pseudomonadati</taxon>
        <taxon>Pseudomonadota</taxon>
        <taxon>Alphaproteobacteria</taxon>
        <taxon>Sphingomonadales</taxon>
        <taxon>Sphingomonadaceae</taxon>
        <taxon>Sphingomonas</taxon>
    </lineage>
</organism>
<accession>A0A7X5UYW4</accession>
<evidence type="ECO:0000256" key="3">
    <source>
        <dbReference type="ARBA" id="ARBA00012535"/>
    </source>
</evidence>
<feature type="domain" description="Amine oxidase" evidence="7">
    <location>
        <begin position="144"/>
        <end position="416"/>
    </location>
</feature>
<dbReference type="EMBL" id="JAASQV010000001">
    <property type="protein sequence ID" value="NIJ64824.1"/>
    <property type="molecule type" value="Genomic_DNA"/>
</dbReference>
<dbReference type="InterPro" id="IPR002937">
    <property type="entry name" value="Amino_oxidase"/>
</dbReference>
<comment type="caution">
    <text evidence="8">The sequence shown here is derived from an EMBL/GenBank/DDBJ whole genome shotgun (WGS) entry which is preliminary data.</text>
</comment>
<keyword evidence="5" id="KW-0073">Auxin biosynthesis</keyword>
<keyword evidence="9" id="KW-1185">Reference proteome</keyword>
<proteinExistence type="inferred from homology"/>
<evidence type="ECO:0000313" key="9">
    <source>
        <dbReference type="Proteomes" id="UP000564677"/>
    </source>
</evidence>
<evidence type="ECO:0000313" key="8">
    <source>
        <dbReference type="EMBL" id="NIJ64824.1"/>
    </source>
</evidence>
<gene>
    <name evidence="8" type="ORF">FHR20_001755</name>
</gene>
<name>A0A7X5UYW4_9SPHN</name>
<dbReference type="EC" id="1.13.12.3" evidence="3"/>
<dbReference type="Gene3D" id="3.50.50.60">
    <property type="entry name" value="FAD/NAD(P)-binding domain"/>
    <property type="match status" value="1"/>
</dbReference>
<dbReference type="PANTHER" id="PTHR10742">
    <property type="entry name" value="FLAVIN MONOAMINE OXIDASE"/>
    <property type="match status" value="1"/>
</dbReference>
<dbReference type="InterPro" id="IPR050281">
    <property type="entry name" value="Flavin_monoamine_oxidase"/>
</dbReference>
<dbReference type="RefSeq" id="WP_341786423.1">
    <property type="nucleotide sequence ID" value="NZ_JAASQV010000001.1"/>
</dbReference>
<dbReference type="InterPro" id="IPR036188">
    <property type="entry name" value="FAD/NAD-bd_sf"/>
</dbReference>
<reference evidence="8 9" key="1">
    <citation type="submission" date="2020-03" db="EMBL/GenBank/DDBJ databases">
        <title>Genomic Encyclopedia of Type Strains, Phase IV (KMG-IV): sequencing the most valuable type-strain genomes for metagenomic binning, comparative biology and taxonomic classification.</title>
        <authorList>
            <person name="Goeker M."/>
        </authorList>
    </citation>
    <scope>NUCLEOTIDE SEQUENCE [LARGE SCALE GENOMIC DNA]</scope>
    <source>
        <strain evidence="8 9">DSM 4733</strain>
    </source>
</reference>
<dbReference type="Pfam" id="PF01593">
    <property type="entry name" value="Amino_oxidase"/>
    <property type="match status" value="1"/>
</dbReference>
<comment type="similarity">
    <text evidence="2">Belongs to the tryptophan 2-monooxygenase family.</text>
</comment>
<dbReference type="AlphaFoldDB" id="A0A7X5UYW4"/>
<dbReference type="Pfam" id="PF13450">
    <property type="entry name" value="NAD_binding_8"/>
    <property type="match status" value="1"/>
</dbReference>
<dbReference type="PANTHER" id="PTHR10742:SF410">
    <property type="entry name" value="LYSINE-SPECIFIC HISTONE DEMETHYLASE 2"/>
    <property type="match status" value="1"/>
</dbReference>
<evidence type="ECO:0000256" key="6">
    <source>
        <dbReference type="ARBA" id="ARBA00047321"/>
    </source>
</evidence>
<evidence type="ECO:0000259" key="7">
    <source>
        <dbReference type="Pfam" id="PF01593"/>
    </source>
</evidence>
<comment type="catalytic activity">
    <reaction evidence="6">
        <text>L-tryptophan + O2 = indole-3-acetamide + CO2 + H2O</text>
        <dbReference type="Rhea" id="RHEA:16165"/>
        <dbReference type="ChEBI" id="CHEBI:15377"/>
        <dbReference type="ChEBI" id="CHEBI:15379"/>
        <dbReference type="ChEBI" id="CHEBI:16031"/>
        <dbReference type="ChEBI" id="CHEBI:16526"/>
        <dbReference type="ChEBI" id="CHEBI:57912"/>
        <dbReference type="EC" id="1.13.12.3"/>
    </reaction>
</comment>
<dbReference type="SUPFAM" id="SSF54373">
    <property type="entry name" value="FAD-linked reductases, C-terminal domain"/>
    <property type="match status" value="1"/>
</dbReference>
<dbReference type="SUPFAM" id="SSF51905">
    <property type="entry name" value="FAD/NAD(P)-binding domain"/>
    <property type="match status" value="1"/>
</dbReference>
<dbReference type="GO" id="GO:0050361">
    <property type="term" value="F:tryptophan 2-monooxygenase activity"/>
    <property type="evidence" value="ECO:0007669"/>
    <property type="project" value="UniProtKB-EC"/>
</dbReference>
<evidence type="ECO:0000256" key="2">
    <source>
        <dbReference type="ARBA" id="ARBA00005833"/>
    </source>
</evidence>
<evidence type="ECO:0000256" key="4">
    <source>
        <dbReference type="ARBA" id="ARBA00017871"/>
    </source>
</evidence>
<evidence type="ECO:0000256" key="5">
    <source>
        <dbReference type="ARBA" id="ARBA00023070"/>
    </source>
</evidence>
<protein>
    <recommendedName>
        <fullName evidence="4">Tryptophan 2-monooxygenase</fullName>
        <ecNumber evidence="3">1.13.12.3</ecNumber>
    </recommendedName>
</protein>
<dbReference type="Proteomes" id="UP000564677">
    <property type="component" value="Unassembled WGS sequence"/>
</dbReference>
<dbReference type="GO" id="GO:0009851">
    <property type="term" value="P:auxin biosynthetic process"/>
    <property type="evidence" value="ECO:0007669"/>
    <property type="project" value="UniProtKB-KW"/>
</dbReference>
<evidence type="ECO:0000256" key="1">
    <source>
        <dbReference type="ARBA" id="ARBA00004814"/>
    </source>
</evidence>
<comment type="pathway">
    <text evidence="1">Plant hormone metabolism; auxin biosynthesis.</text>
</comment>
<sequence>MPALRLAQEPAGDVKDHADIVVIGGGAAGIGALRTLADAGKDVLLLEAQDRLGGRAHTVHVAGLPIDLGAGWLHSAPRNPWVAIAEARGFAVYRAPPLWDEQWRELGLSRAEQAELWEVFDACMAAMRTPPPSDRASDLLPPDGAWNAALDALSGFINGAPMREMSVTDWHAYDEASIDMDWRIEQGYGALVASHAAGLPVALATPASGIDSSAKRLRIATPRGTIIADAAIVTVSTNVLASGALRVPGHDAIFHAASQLPLGLADKLFFTLEGGEEIDDNAHLVGNPRSACTGSYTLRPFGRPIVECMLGGEGARAMEREGLNGAAEFAIGELCHLLGSGWRGKLRFVAGSAWGRETHVLGSYSHALPGRHGARALLRTPVDPRIRFASEACSDGEFSTVHGAYNSGVAAARALLA</sequence>